<dbReference type="PANTHER" id="PTHR46558">
    <property type="entry name" value="TRACRIPTIONAL REGULATORY PROTEIN-RELATED-RELATED"/>
    <property type="match status" value="1"/>
</dbReference>
<organism evidence="3">
    <name type="scientific">human gut metagenome</name>
    <dbReference type="NCBI Taxonomy" id="408170"/>
    <lineage>
        <taxon>unclassified sequences</taxon>
        <taxon>metagenomes</taxon>
        <taxon>organismal metagenomes</taxon>
    </lineage>
</organism>
<name>K1S535_9ZZZZ</name>
<dbReference type="GO" id="GO:0003677">
    <property type="term" value="F:DNA binding"/>
    <property type="evidence" value="ECO:0007669"/>
    <property type="project" value="UniProtKB-KW"/>
</dbReference>
<feature type="domain" description="HTH cro/C1-type" evidence="2">
    <location>
        <begin position="17"/>
        <end position="71"/>
    </location>
</feature>
<protein>
    <submittedName>
        <fullName evidence="3">Protein containing Helix-turn-helix type 3 domain protein</fullName>
    </submittedName>
</protein>
<dbReference type="InterPro" id="IPR001387">
    <property type="entry name" value="Cro/C1-type_HTH"/>
</dbReference>
<dbReference type="Gene3D" id="1.10.260.40">
    <property type="entry name" value="lambda repressor-like DNA-binding domains"/>
    <property type="match status" value="1"/>
</dbReference>
<keyword evidence="1" id="KW-0238">DNA-binding</keyword>
<dbReference type="PANTHER" id="PTHR46558:SF11">
    <property type="entry name" value="HTH-TYPE TRANSCRIPTIONAL REGULATOR XRE"/>
    <property type="match status" value="1"/>
</dbReference>
<dbReference type="Pfam" id="PF01381">
    <property type="entry name" value="HTH_3"/>
    <property type="match status" value="1"/>
</dbReference>
<feature type="non-terminal residue" evidence="3">
    <location>
        <position position="1"/>
    </location>
</feature>
<dbReference type="AlphaFoldDB" id="K1S535"/>
<gene>
    <name evidence="3" type="ORF">OBE_11372</name>
</gene>
<dbReference type="CDD" id="cd00093">
    <property type="entry name" value="HTH_XRE"/>
    <property type="match status" value="1"/>
</dbReference>
<dbReference type="SMART" id="SM00530">
    <property type="entry name" value="HTH_XRE"/>
    <property type="match status" value="1"/>
</dbReference>
<dbReference type="PROSITE" id="PS50943">
    <property type="entry name" value="HTH_CROC1"/>
    <property type="match status" value="1"/>
</dbReference>
<reference evidence="3" key="1">
    <citation type="journal article" date="2013" name="Environ. Microbiol.">
        <title>Microbiota from the distal guts of lean and obese adolescents exhibit partial functional redundancy besides clear differences in community structure.</title>
        <authorList>
            <person name="Ferrer M."/>
            <person name="Ruiz A."/>
            <person name="Lanza F."/>
            <person name="Haange S.B."/>
            <person name="Oberbach A."/>
            <person name="Till H."/>
            <person name="Bargiela R."/>
            <person name="Campoy C."/>
            <person name="Segura M.T."/>
            <person name="Richter M."/>
            <person name="von Bergen M."/>
            <person name="Seifert J."/>
            <person name="Suarez A."/>
        </authorList>
    </citation>
    <scope>NUCLEOTIDE SEQUENCE</scope>
</reference>
<dbReference type="SUPFAM" id="SSF47413">
    <property type="entry name" value="lambda repressor-like DNA-binding domains"/>
    <property type="match status" value="1"/>
</dbReference>
<accession>K1S535</accession>
<proteinExistence type="predicted"/>
<dbReference type="EMBL" id="AJWZ01007826">
    <property type="protein sequence ID" value="EKC55827.1"/>
    <property type="molecule type" value="Genomic_DNA"/>
</dbReference>
<evidence type="ECO:0000259" key="2">
    <source>
        <dbReference type="PROSITE" id="PS50943"/>
    </source>
</evidence>
<comment type="caution">
    <text evidence="3">The sequence shown here is derived from an EMBL/GenBank/DDBJ whole genome shotgun (WGS) entry which is preliminary data.</text>
</comment>
<evidence type="ECO:0000256" key="1">
    <source>
        <dbReference type="ARBA" id="ARBA00023125"/>
    </source>
</evidence>
<evidence type="ECO:0000313" key="3">
    <source>
        <dbReference type="EMBL" id="EKC55827.1"/>
    </source>
</evidence>
<dbReference type="InterPro" id="IPR010982">
    <property type="entry name" value="Lambda_DNA-bd_dom_sf"/>
</dbReference>
<sequence>GKEWKVYYDIVNSGERIKELRAARRMTRQQLAEQIGLSVDALRKIEAGVNGAKIDTLISIAELFHITLDYLVCGCERKAEVDDLLVGLKEKEVQFIRNMVLNAVDNMKLLTE</sequence>